<feature type="domain" description="Phage head morphogenesis" evidence="1">
    <location>
        <begin position="59"/>
        <end position="177"/>
    </location>
</feature>
<dbReference type="STRING" id="1114924.SAMN05216258_1294"/>
<dbReference type="EMBL" id="FOQH01000029">
    <property type="protein sequence ID" value="SFJ29424.1"/>
    <property type="molecule type" value="Genomic_DNA"/>
</dbReference>
<evidence type="ECO:0000313" key="2">
    <source>
        <dbReference type="EMBL" id="SFJ29424.1"/>
    </source>
</evidence>
<evidence type="ECO:0000313" key="3">
    <source>
        <dbReference type="Proteomes" id="UP000199377"/>
    </source>
</evidence>
<protein>
    <submittedName>
        <fullName evidence="2">Phage Mu protein F like protein</fullName>
    </submittedName>
</protein>
<dbReference type="Proteomes" id="UP000199377">
    <property type="component" value="Unassembled WGS sequence"/>
</dbReference>
<dbReference type="Pfam" id="PF04233">
    <property type="entry name" value="Phage_Mu_F"/>
    <property type="match status" value="1"/>
</dbReference>
<accession>A0A1I3Q5D3</accession>
<keyword evidence="3" id="KW-1185">Reference proteome</keyword>
<reference evidence="2 3" key="1">
    <citation type="submission" date="2016-10" db="EMBL/GenBank/DDBJ databases">
        <authorList>
            <person name="de Groot N.N."/>
        </authorList>
    </citation>
    <scope>NUCLEOTIDE SEQUENCE [LARGE SCALE GENOMIC DNA]</scope>
    <source>
        <strain evidence="2 3">CGMCC 1.11030</strain>
    </source>
</reference>
<name>A0A1I3Q5D3_9RHOB</name>
<sequence length="335" mass="36860">MADPLSGVLRRPFDQQVAAFRARLGELVPTARWDDIEREAHDRAFMVAGAQKADLLADLAAAVDRAIAEGTGIEAFRKDFRAIVERNGWHGWTGEGTAAGEAWRTRTIYKTNMLVSYAAGRHAQLREGGFPFWVYRHSGAEHPRLDHLSWNGLVLEADHPFWAEHYPPNGWGCGCKVRGARTRRGSRRLGGDPDKTLPDDWDAIDPKTGAPKGVGKGWDYAPGASVQGEIRSATQKLVGWPYQLGKAYLTDLPPAQADAVSQAYRRLPSLADDLRRYAERAVGERNGAPIAGPVIQGPYRTLGLLTSEQADRYGAQLGQDVSRFDYTVDSAAVRQ</sequence>
<gene>
    <name evidence="2" type="ORF">SAMN05216258_1294</name>
</gene>
<organism evidence="2 3">
    <name type="scientific">Albimonas pacifica</name>
    <dbReference type="NCBI Taxonomy" id="1114924"/>
    <lineage>
        <taxon>Bacteria</taxon>
        <taxon>Pseudomonadati</taxon>
        <taxon>Pseudomonadota</taxon>
        <taxon>Alphaproteobacteria</taxon>
        <taxon>Rhodobacterales</taxon>
        <taxon>Paracoccaceae</taxon>
        <taxon>Albimonas</taxon>
    </lineage>
</organism>
<dbReference type="AlphaFoldDB" id="A0A1I3Q5D3"/>
<dbReference type="OrthoDB" id="9813502at2"/>
<dbReference type="RefSeq" id="WP_092866321.1">
    <property type="nucleotide sequence ID" value="NZ_FOQH01000029.1"/>
</dbReference>
<dbReference type="InterPro" id="IPR006528">
    <property type="entry name" value="Phage_head_morphogenesis_dom"/>
</dbReference>
<proteinExistence type="predicted"/>
<evidence type="ECO:0000259" key="1">
    <source>
        <dbReference type="Pfam" id="PF04233"/>
    </source>
</evidence>